<gene>
    <name evidence="1" type="ORF">BDN72DRAFT_841474</name>
</gene>
<keyword evidence="2" id="KW-1185">Reference proteome</keyword>
<evidence type="ECO:0000313" key="2">
    <source>
        <dbReference type="Proteomes" id="UP000308600"/>
    </source>
</evidence>
<sequence>MSHSTTQTSVYMLTKYSRSYPTPAQSQQDNSLEWQHYTNPVLRLVLDLKTQSSGQLESARLRVIWSVPSGDPSGLASDITFACSSSEPEPLLLLDDLRSTRKNSNSCRFLHFLAPIHNRLTVFP</sequence>
<reference evidence="1 2" key="1">
    <citation type="journal article" date="2019" name="Nat. Ecol. Evol.">
        <title>Megaphylogeny resolves global patterns of mushroom evolution.</title>
        <authorList>
            <person name="Varga T."/>
            <person name="Krizsan K."/>
            <person name="Foldi C."/>
            <person name="Dima B."/>
            <person name="Sanchez-Garcia M."/>
            <person name="Sanchez-Ramirez S."/>
            <person name="Szollosi G.J."/>
            <person name="Szarkandi J.G."/>
            <person name="Papp V."/>
            <person name="Albert L."/>
            <person name="Andreopoulos W."/>
            <person name="Angelini C."/>
            <person name="Antonin V."/>
            <person name="Barry K.W."/>
            <person name="Bougher N.L."/>
            <person name="Buchanan P."/>
            <person name="Buyck B."/>
            <person name="Bense V."/>
            <person name="Catcheside P."/>
            <person name="Chovatia M."/>
            <person name="Cooper J."/>
            <person name="Damon W."/>
            <person name="Desjardin D."/>
            <person name="Finy P."/>
            <person name="Geml J."/>
            <person name="Haridas S."/>
            <person name="Hughes K."/>
            <person name="Justo A."/>
            <person name="Karasinski D."/>
            <person name="Kautmanova I."/>
            <person name="Kiss B."/>
            <person name="Kocsube S."/>
            <person name="Kotiranta H."/>
            <person name="LaButti K.M."/>
            <person name="Lechner B.E."/>
            <person name="Liimatainen K."/>
            <person name="Lipzen A."/>
            <person name="Lukacs Z."/>
            <person name="Mihaltcheva S."/>
            <person name="Morgado L.N."/>
            <person name="Niskanen T."/>
            <person name="Noordeloos M.E."/>
            <person name="Ohm R.A."/>
            <person name="Ortiz-Santana B."/>
            <person name="Ovrebo C."/>
            <person name="Racz N."/>
            <person name="Riley R."/>
            <person name="Savchenko A."/>
            <person name="Shiryaev A."/>
            <person name="Soop K."/>
            <person name="Spirin V."/>
            <person name="Szebenyi C."/>
            <person name="Tomsovsky M."/>
            <person name="Tulloss R.E."/>
            <person name="Uehling J."/>
            <person name="Grigoriev I.V."/>
            <person name="Vagvolgyi C."/>
            <person name="Papp T."/>
            <person name="Martin F.M."/>
            <person name="Miettinen O."/>
            <person name="Hibbett D.S."/>
            <person name="Nagy L.G."/>
        </authorList>
    </citation>
    <scope>NUCLEOTIDE SEQUENCE [LARGE SCALE GENOMIC DNA]</scope>
    <source>
        <strain evidence="1 2">NL-1719</strain>
    </source>
</reference>
<proteinExistence type="predicted"/>
<dbReference type="EMBL" id="ML208346">
    <property type="protein sequence ID" value="TFK68687.1"/>
    <property type="molecule type" value="Genomic_DNA"/>
</dbReference>
<dbReference type="Proteomes" id="UP000308600">
    <property type="component" value="Unassembled WGS sequence"/>
</dbReference>
<accession>A0ACD3AT27</accession>
<name>A0ACD3AT27_9AGAR</name>
<protein>
    <submittedName>
        <fullName evidence="1">Uncharacterized protein</fullName>
    </submittedName>
</protein>
<evidence type="ECO:0000313" key="1">
    <source>
        <dbReference type="EMBL" id="TFK68687.1"/>
    </source>
</evidence>
<organism evidence="1 2">
    <name type="scientific">Pluteus cervinus</name>
    <dbReference type="NCBI Taxonomy" id="181527"/>
    <lineage>
        <taxon>Eukaryota</taxon>
        <taxon>Fungi</taxon>
        <taxon>Dikarya</taxon>
        <taxon>Basidiomycota</taxon>
        <taxon>Agaricomycotina</taxon>
        <taxon>Agaricomycetes</taxon>
        <taxon>Agaricomycetidae</taxon>
        <taxon>Agaricales</taxon>
        <taxon>Pluteineae</taxon>
        <taxon>Pluteaceae</taxon>
        <taxon>Pluteus</taxon>
    </lineage>
</organism>